<dbReference type="Gene3D" id="3.30.370.10">
    <property type="entry name" value="Barstar-like"/>
    <property type="match status" value="1"/>
</dbReference>
<reference evidence="4" key="1">
    <citation type="journal article" date="2019" name="Int. J. Syst. Evol. Microbiol.">
        <title>The Global Catalogue of Microorganisms (GCM) 10K type strain sequencing project: providing services to taxonomists for standard genome sequencing and annotation.</title>
        <authorList>
            <consortium name="The Broad Institute Genomics Platform"/>
            <consortium name="The Broad Institute Genome Sequencing Center for Infectious Disease"/>
            <person name="Wu L."/>
            <person name="Ma J."/>
        </authorList>
    </citation>
    <scope>NUCLEOTIDE SEQUENCE [LARGE SCALE GENOMIC DNA]</scope>
    <source>
        <strain evidence="4">CGMCC 1.18518</strain>
    </source>
</reference>
<proteinExistence type="inferred from homology"/>
<dbReference type="RefSeq" id="WP_385953646.1">
    <property type="nucleotide sequence ID" value="NZ_JBHSUB010000018.1"/>
</dbReference>
<accession>A0ABW1W3Q0</accession>
<dbReference type="Proteomes" id="UP001596230">
    <property type="component" value="Unassembled WGS sequence"/>
</dbReference>
<sequence length="103" mass="11306">MLTIVFDFRELTSRTAFYHHLVQHSHCPQAFGNNLDALWDWLTGGMTLPAVFRLENLSCVTDELTPVLAVLHEASAALDGRLSLMSGAPAGEVSQRDRPAPSD</sequence>
<feature type="domain" description="Barstar (barnase inhibitor)" evidence="2">
    <location>
        <begin position="1"/>
        <end position="76"/>
    </location>
</feature>
<keyword evidence="4" id="KW-1185">Reference proteome</keyword>
<comment type="caution">
    <text evidence="3">The sequence shown here is derived from an EMBL/GenBank/DDBJ whole genome shotgun (WGS) entry which is preliminary data.</text>
</comment>
<gene>
    <name evidence="3" type="ORF">ACFP9W_15315</name>
</gene>
<evidence type="ECO:0000313" key="4">
    <source>
        <dbReference type="Proteomes" id="UP001596230"/>
    </source>
</evidence>
<dbReference type="SUPFAM" id="SSF52038">
    <property type="entry name" value="Barstar-related"/>
    <property type="match status" value="1"/>
</dbReference>
<dbReference type="InterPro" id="IPR000468">
    <property type="entry name" value="Barstar"/>
</dbReference>
<comment type="similarity">
    <text evidence="1">Belongs to the barstar family.</text>
</comment>
<organism evidence="3 4">
    <name type="scientific">Tatumella terrea</name>
    <dbReference type="NCBI Taxonomy" id="419007"/>
    <lineage>
        <taxon>Bacteria</taxon>
        <taxon>Pseudomonadati</taxon>
        <taxon>Pseudomonadota</taxon>
        <taxon>Gammaproteobacteria</taxon>
        <taxon>Enterobacterales</taxon>
        <taxon>Erwiniaceae</taxon>
        <taxon>Tatumella</taxon>
    </lineage>
</organism>
<evidence type="ECO:0000313" key="3">
    <source>
        <dbReference type="EMBL" id="MFC6379422.1"/>
    </source>
</evidence>
<dbReference type="Pfam" id="PF01337">
    <property type="entry name" value="Barstar"/>
    <property type="match status" value="1"/>
</dbReference>
<dbReference type="EMBL" id="JBHSUB010000018">
    <property type="protein sequence ID" value="MFC6379422.1"/>
    <property type="molecule type" value="Genomic_DNA"/>
</dbReference>
<evidence type="ECO:0000259" key="2">
    <source>
        <dbReference type="Pfam" id="PF01337"/>
    </source>
</evidence>
<name>A0ABW1W3Q0_9GAMM</name>
<protein>
    <submittedName>
        <fullName evidence="3">Barstar family protein</fullName>
    </submittedName>
</protein>
<evidence type="ECO:0000256" key="1">
    <source>
        <dbReference type="ARBA" id="ARBA00006845"/>
    </source>
</evidence>
<dbReference type="InterPro" id="IPR035905">
    <property type="entry name" value="Barstar-like_sf"/>
</dbReference>